<evidence type="ECO:0000256" key="2">
    <source>
        <dbReference type="SAM" id="Phobius"/>
    </source>
</evidence>
<keyword evidence="2" id="KW-0472">Membrane</keyword>
<reference evidence="4" key="1">
    <citation type="submission" date="2011-10" db="EMBL/GenBank/DDBJ databases">
        <authorList>
            <person name="Genoscope - CEA"/>
        </authorList>
    </citation>
    <scope>NUCLEOTIDE SEQUENCE</scope>
</reference>
<dbReference type="AlphaFoldDB" id="G8Y5H1"/>
<dbReference type="EMBL" id="FO082048">
    <property type="protein sequence ID" value="CCE84882.1"/>
    <property type="molecule type" value="Genomic_DNA"/>
</dbReference>
<name>G8Y5H1_PICSO</name>
<gene>
    <name evidence="4" type="primary">Piso0_004441</name>
    <name evidence="3" type="ORF">GNLVRS01_PISO0K16950g</name>
    <name evidence="4" type="ORF">GNLVRS01_PISO0L16951g</name>
</gene>
<keyword evidence="2" id="KW-1133">Transmembrane helix</keyword>
<dbReference type="Proteomes" id="UP000005222">
    <property type="component" value="Chromosome K"/>
</dbReference>
<feature type="compositionally biased region" description="Polar residues" evidence="1">
    <location>
        <begin position="88"/>
        <end position="99"/>
    </location>
</feature>
<accession>G8Y5H1</accession>
<proteinExistence type="predicted"/>
<dbReference type="EMBL" id="FO082049">
    <property type="protein sequence ID" value="CCE83851.1"/>
    <property type="molecule type" value="Genomic_DNA"/>
</dbReference>
<dbReference type="OrthoDB" id="4082885at2759"/>
<feature type="region of interest" description="Disordered" evidence="1">
    <location>
        <begin position="132"/>
        <end position="181"/>
    </location>
</feature>
<feature type="region of interest" description="Disordered" evidence="1">
    <location>
        <begin position="66"/>
        <end position="117"/>
    </location>
</feature>
<evidence type="ECO:0000313" key="4">
    <source>
        <dbReference type="EMBL" id="CCE84882.1"/>
    </source>
</evidence>
<keyword evidence="2" id="KW-0812">Transmembrane</keyword>
<feature type="region of interest" description="Disordered" evidence="1">
    <location>
        <begin position="251"/>
        <end position="273"/>
    </location>
</feature>
<dbReference type="Proteomes" id="UP000005222">
    <property type="component" value="Chromosome L"/>
</dbReference>
<reference evidence="5" key="2">
    <citation type="journal article" date="2012" name="G3 (Bethesda)">
        <title>Pichia sorbitophila, an interspecies yeast hybrid reveals early steps of genome resolution following polyploidization.</title>
        <authorList>
            <person name="Leh Louis V."/>
            <person name="Despons L."/>
            <person name="Friedrich A."/>
            <person name="Martin T."/>
            <person name="Durrens P."/>
            <person name="Casaregola S."/>
            <person name="Neuveglise C."/>
            <person name="Fairhead C."/>
            <person name="Marck C."/>
            <person name="Cruz J.A."/>
            <person name="Straub M.L."/>
            <person name="Kugler V."/>
            <person name="Sacerdot C."/>
            <person name="Uzunov Z."/>
            <person name="Thierry A."/>
            <person name="Weiss S."/>
            <person name="Bleykasten C."/>
            <person name="De Montigny J."/>
            <person name="Jacques N."/>
            <person name="Jung P."/>
            <person name="Lemaire M."/>
            <person name="Mallet S."/>
            <person name="Morel G."/>
            <person name="Richard G.F."/>
            <person name="Sarkar A."/>
            <person name="Savel G."/>
            <person name="Schacherer J."/>
            <person name="Seret M.L."/>
            <person name="Talla E."/>
            <person name="Samson G."/>
            <person name="Jubin C."/>
            <person name="Poulain J."/>
            <person name="Vacherie B."/>
            <person name="Barbe V."/>
            <person name="Pelletier E."/>
            <person name="Sherman D.J."/>
            <person name="Westhof E."/>
            <person name="Weissenbach J."/>
            <person name="Baret P.V."/>
            <person name="Wincker P."/>
            <person name="Gaillardin C."/>
            <person name="Dujon B."/>
            <person name="Souciet J.L."/>
        </authorList>
    </citation>
    <scope>NUCLEOTIDE SEQUENCE [LARGE SCALE GENOMIC DNA]</scope>
    <source>
        <strain evidence="5">ATCC MYA-4447 / BCRC 22081 / CBS 7064 / NBRC 10061 / NRRL Y-12695</strain>
    </source>
</reference>
<evidence type="ECO:0000313" key="3">
    <source>
        <dbReference type="EMBL" id="CCE83851.1"/>
    </source>
</evidence>
<evidence type="ECO:0000256" key="1">
    <source>
        <dbReference type="SAM" id="MobiDB-lite"/>
    </source>
</evidence>
<sequence length="314" mass="34277">MQYSQGLAVGLSIGIPSALILAGCFLMWFRNQRKQLREDKMVNDIDLGLRDDASFQAFQEELHRPYKGYKEDSQVGEGEPEGAAERTFQASSSNGSSDTAHFAEKRTPSSLHQKNPSSYDFYETVIPIIPSTPGRAVRNSTANTHDENSLPNPEIQDTTPINNASRDSVPLYNPKDSSRDGISNSLDNLARQLTGPALFEKLPSRAATVSLKQKHNTVYTNNSSGDLITSTLPETDCINDRYVFSAAEVKDGNEGHSRSSSKLLNTQNNRKSQDVLHTVESQGSANHDFIDVDETDASVASAVENASPPASILT</sequence>
<feature type="compositionally biased region" description="Polar residues" evidence="1">
    <location>
        <begin position="258"/>
        <end position="270"/>
    </location>
</feature>
<feature type="transmembrane region" description="Helical" evidence="2">
    <location>
        <begin position="6"/>
        <end position="29"/>
    </location>
</feature>
<dbReference type="HOGENOM" id="CLU_871606_0_0_1"/>
<protein>
    <submittedName>
        <fullName evidence="4">Piso0_004441 protein</fullName>
    </submittedName>
</protein>
<feature type="compositionally biased region" description="Polar residues" evidence="1">
    <location>
        <begin position="108"/>
        <end position="117"/>
    </location>
</feature>
<evidence type="ECO:0000313" key="5">
    <source>
        <dbReference type="Proteomes" id="UP000005222"/>
    </source>
</evidence>
<dbReference type="eggNOG" id="ENOG502RZI6">
    <property type="taxonomic scope" value="Eukaryota"/>
</dbReference>
<dbReference type="InParanoid" id="G8Y5H1"/>
<keyword evidence="5" id="KW-1185">Reference proteome</keyword>
<organism evidence="4 5">
    <name type="scientific">Pichia sorbitophila (strain ATCC MYA-4447 / BCRC 22081 / CBS 7064 / NBRC 10061 / NRRL Y-12695)</name>
    <name type="common">Hybrid yeast</name>
    <dbReference type="NCBI Taxonomy" id="559304"/>
    <lineage>
        <taxon>Eukaryota</taxon>
        <taxon>Fungi</taxon>
        <taxon>Dikarya</taxon>
        <taxon>Ascomycota</taxon>
        <taxon>Saccharomycotina</taxon>
        <taxon>Pichiomycetes</taxon>
        <taxon>Debaryomycetaceae</taxon>
        <taxon>Millerozyma</taxon>
    </lineage>
</organism>
<feature type="compositionally biased region" description="Polar residues" evidence="1">
    <location>
        <begin position="138"/>
        <end position="166"/>
    </location>
</feature>